<keyword evidence="4" id="KW-0808">Transferase</keyword>
<evidence type="ECO:0000256" key="2">
    <source>
        <dbReference type="ARBA" id="ARBA00010488"/>
    </source>
</evidence>
<evidence type="ECO:0000256" key="5">
    <source>
        <dbReference type="ARBA" id="ARBA00022944"/>
    </source>
</evidence>
<evidence type="ECO:0000256" key="6">
    <source>
        <dbReference type="ARBA" id="ARBA00023136"/>
    </source>
</evidence>
<dbReference type="Gene3D" id="3.40.50.11820">
    <property type="match status" value="1"/>
</dbReference>
<reference evidence="8 9" key="1">
    <citation type="submission" date="2023-12" db="EMBL/GenBank/DDBJ databases">
        <authorList>
            <person name="Easwaran N."/>
            <person name="Lazarus H.P.S."/>
        </authorList>
    </citation>
    <scope>NUCLEOTIDE SEQUENCE [LARGE SCALE GENOMIC DNA]</scope>
    <source>
        <strain evidence="8 9">VIT-2023</strain>
    </source>
</reference>
<organism evidence="8 9">
    <name type="scientific">Exiguobacterium indicum</name>
    <dbReference type="NCBI Taxonomy" id="296995"/>
    <lineage>
        <taxon>Bacteria</taxon>
        <taxon>Bacillati</taxon>
        <taxon>Bacillota</taxon>
        <taxon>Bacilli</taxon>
        <taxon>Bacillales</taxon>
        <taxon>Bacillales Family XII. Incertae Sedis</taxon>
        <taxon>Exiguobacterium</taxon>
    </lineage>
</organism>
<dbReference type="Pfam" id="PF04464">
    <property type="entry name" value="Glyphos_transf"/>
    <property type="match status" value="1"/>
</dbReference>
<keyword evidence="9" id="KW-1185">Reference proteome</keyword>
<evidence type="ECO:0000256" key="1">
    <source>
        <dbReference type="ARBA" id="ARBA00004202"/>
    </source>
</evidence>
<dbReference type="SUPFAM" id="SSF53756">
    <property type="entry name" value="UDP-Glycosyltransferase/glycogen phosphorylase"/>
    <property type="match status" value="1"/>
</dbReference>
<dbReference type="InterPro" id="IPR051612">
    <property type="entry name" value="Teichoic_Acid_Biosynth"/>
</dbReference>
<proteinExistence type="inferred from homology"/>
<feature type="transmembrane region" description="Helical" evidence="7">
    <location>
        <begin position="21"/>
        <end position="42"/>
    </location>
</feature>
<dbReference type="InterPro" id="IPR043149">
    <property type="entry name" value="TagF_N"/>
</dbReference>
<gene>
    <name evidence="8" type="ORF">SZL87_14205</name>
</gene>
<comment type="subcellular location">
    <subcellularLocation>
        <location evidence="1">Cell membrane</location>
        <topology evidence="1">Peripheral membrane protein</topology>
    </subcellularLocation>
</comment>
<evidence type="ECO:0000256" key="3">
    <source>
        <dbReference type="ARBA" id="ARBA00022475"/>
    </source>
</evidence>
<protein>
    <submittedName>
        <fullName evidence="8">CDP-glycerol glycerophosphotransferase family protein</fullName>
    </submittedName>
</protein>
<evidence type="ECO:0000256" key="7">
    <source>
        <dbReference type="SAM" id="Phobius"/>
    </source>
</evidence>
<dbReference type="InterPro" id="IPR043148">
    <property type="entry name" value="TagF_C"/>
</dbReference>
<evidence type="ECO:0000313" key="8">
    <source>
        <dbReference type="EMBL" id="MEI4463576.1"/>
    </source>
</evidence>
<keyword evidence="6 7" id="KW-0472">Membrane</keyword>
<dbReference type="EMBL" id="JBAWKY010000005">
    <property type="protein sequence ID" value="MEI4463576.1"/>
    <property type="molecule type" value="Genomic_DNA"/>
</dbReference>
<comment type="caution">
    <text evidence="8">The sequence shown here is derived from an EMBL/GenBank/DDBJ whole genome shotgun (WGS) entry which is preliminary data.</text>
</comment>
<keyword evidence="7" id="KW-0812">Transmembrane</keyword>
<dbReference type="PANTHER" id="PTHR37316:SF1">
    <property type="entry name" value="TEICHOIC ACID GLYCEROL-PHOSPHATE PRIMASE"/>
    <property type="match status" value="1"/>
</dbReference>
<evidence type="ECO:0000313" key="9">
    <source>
        <dbReference type="Proteomes" id="UP001387110"/>
    </source>
</evidence>
<keyword evidence="5" id="KW-0777">Teichoic acid biosynthesis</keyword>
<sequence>MKRPRGSEVSFLRESLNMRSMIISIYLFIFRIVYQLFCFLPIQEKTLFWMSYGENAMPIHLRLNQRNNQQKQVLIFDERYMRATDCWNVSRKIAYHPMRLITISYHLATSRHVFLDNYIGEFSVSSTRKNTRRIQLWHAAGTLKQFGLTSSKTRSMSTSTQKRFRRVYQEYGDFIVPGMRCAEQFMMPHDLERSHFKAFGMPRTDYWFDEEQRKQKTVELRKQYAKTDRRILLYAPTYREYKETEDHTIQQFEKLAQAGWTILVKLHPTIQALSTYRSSHIHLVDDTYSINDYLLITDVLVTDYSSIPFESCLLNIPAFLYTPDIDTYRQLPGLVDQYPKPLPVRQTERMEQLMDWIMSETILEECRQHMEEFQTSWYDHPPGQAVERIVDHYYGDI</sequence>
<keyword evidence="3" id="KW-1003">Cell membrane</keyword>
<keyword evidence="7" id="KW-1133">Transmembrane helix</keyword>
<name>A0ABU8EKX6_9BACL</name>
<evidence type="ECO:0000256" key="4">
    <source>
        <dbReference type="ARBA" id="ARBA00022679"/>
    </source>
</evidence>
<dbReference type="Gene3D" id="3.40.50.12580">
    <property type="match status" value="1"/>
</dbReference>
<accession>A0ABU8EKX6</accession>
<dbReference type="RefSeq" id="WP_336449562.1">
    <property type="nucleotide sequence ID" value="NZ_JBAWKY010000005.1"/>
</dbReference>
<dbReference type="Proteomes" id="UP001387110">
    <property type="component" value="Unassembled WGS sequence"/>
</dbReference>
<comment type="similarity">
    <text evidence="2">Belongs to the CDP-glycerol glycerophosphotransferase family.</text>
</comment>
<dbReference type="InterPro" id="IPR007554">
    <property type="entry name" value="Glycerophosphate_synth"/>
</dbReference>
<dbReference type="PANTHER" id="PTHR37316">
    <property type="entry name" value="TEICHOIC ACID GLYCEROL-PHOSPHATE PRIMASE"/>
    <property type="match status" value="1"/>
</dbReference>